<feature type="region of interest" description="Disordered" evidence="1">
    <location>
        <begin position="66"/>
        <end position="104"/>
    </location>
</feature>
<dbReference type="PANTHER" id="PTHR46590:SF1">
    <property type="entry name" value="PHOSPHATIDYLINOSITOL TRANSFER PROTEIN CSR1"/>
    <property type="match status" value="1"/>
</dbReference>
<dbReference type="OrthoDB" id="43460at2759"/>
<dbReference type="CDD" id="cd00170">
    <property type="entry name" value="SEC14"/>
    <property type="match status" value="1"/>
</dbReference>
<dbReference type="InterPro" id="IPR011074">
    <property type="entry name" value="CRAL/TRIO_N_dom"/>
</dbReference>
<dbReference type="InterPro" id="IPR052432">
    <property type="entry name" value="PITP/CRAL-TRIO"/>
</dbReference>
<dbReference type="PANTHER" id="PTHR46590">
    <property type="entry name" value="PHOSPHATIDYLINOSITOL TRANSFER PROTEIN CSR1-RELATED"/>
    <property type="match status" value="1"/>
</dbReference>
<dbReference type="SMART" id="SM00516">
    <property type="entry name" value="SEC14"/>
    <property type="match status" value="1"/>
</dbReference>
<dbReference type="Pfam" id="PF00650">
    <property type="entry name" value="CRAL_TRIO"/>
    <property type="match status" value="1"/>
</dbReference>
<dbReference type="InterPro" id="IPR036865">
    <property type="entry name" value="CRAL-TRIO_dom_sf"/>
</dbReference>
<proteinExistence type="predicted"/>
<evidence type="ECO:0000256" key="1">
    <source>
        <dbReference type="SAM" id="MobiDB-lite"/>
    </source>
</evidence>
<accession>A0A3N4M2P6</accession>
<feature type="domain" description="CRAL-TRIO" evidence="2">
    <location>
        <begin position="221"/>
        <end position="366"/>
    </location>
</feature>
<evidence type="ECO:0000259" key="2">
    <source>
        <dbReference type="PROSITE" id="PS50191"/>
    </source>
</evidence>
<reference evidence="3 4" key="1">
    <citation type="journal article" date="2018" name="Nat. Ecol. Evol.">
        <title>Pezizomycetes genomes reveal the molecular basis of ectomycorrhizal truffle lifestyle.</title>
        <authorList>
            <person name="Murat C."/>
            <person name="Payen T."/>
            <person name="Noel B."/>
            <person name="Kuo A."/>
            <person name="Morin E."/>
            <person name="Chen J."/>
            <person name="Kohler A."/>
            <person name="Krizsan K."/>
            <person name="Balestrini R."/>
            <person name="Da Silva C."/>
            <person name="Montanini B."/>
            <person name="Hainaut M."/>
            <person name="Levati E."/>
            <person name="Barry K.W."/>
            <person name="Belfiori B."/>
            <person name="Cichocki N."/>
            <person name="Clum A."/>
            <person name="Dockter R.B."/>
            <person name="Fauchery L."/>
            <person name="Guy J."/>
            <person name="Iotti M."/>
            <person name="Le Tacon F."/>
            <person name="Lindquist E.A."/>
            <person name="Lipzen A."/>
            <person name="Malagnac F."/>
            <person name="Mello A."/>
            <person name="Molinier V."/>
            <person name="Miyauchi S."/>
            <person name="Poulain J."/>
            <person name="Riccioni C."/>
            <person name="Rubini A."/>
            <person name="Sitrit Y."/>
            <person name="Splivallo R."/>
            <person name="Traeger S."/>
            <person name="Wang M."/>
            <person name="Zifcakova L."/>
            <person name="Wipf D."/>
            <person name="Zambonelli A."/>
            <person name="Paolocci F."/>
            <person name="Nowrousian M."/>
            <person name="Ottonello S."/>
            <person name="Baldrian P."/>
            <person name="Spatafora J.W."/>
            <person name="Henrissat B."/>
            <person name="Nagy L.G."/>
            <person name="Aury J.M."/>
            <person name="Wincker P."/>
            <person name="Grigoriev I.V."/>
            <person name="Bonfante P."/>
            <person name="Martin F.M."/>
        </authorList>
    </citation>
    <scope>NUCLEOTIDE SEQUENCE [LARGE SCALE GENOMIC DNA]</scope>
    <source>
        <strain evidence="3 4">ATCC MYA-4762</strain>
    </source>
</reference>
<dbReference type="SUPFAM" id="SSF52087">
    <property type="entry name" value="CRAL/TRIO domain"/>
    <property type="match status" value="1"/>
</dbReference>
<sequence>MARLGFPSPGRPETLTKEEEAKLKEFWTVVLKVFGVANANEAAVTGAIGRDEKTVQQVADDLSATAISGDPKKKKEENRKSKIGSLLYRSKKEKEQQPTSTLVPAGLASNPAAVVVKIDEKDDKHGQTKDFQAALATQTPAELREAFWSMVKSDNPDALLLRFLRARKWDVEKALVMMVATMQWRANEMKVHEVVYKGESGPVAAGDNDFMTQLRMGKSFLHGWDKAGRPICHVRVKLHKAGEQSEESLERYTVYIMETARLMLSSQVDTAAVLFDMTGFSMANMDYAPVRFLIKCFEAHYPESLGVCLVHKAPWIFQGIWSIIKGWLDPVVASKIHFTKTNEDLEQFIPKEHIIKELGGLEDWEYVFQEPVAGEDAALGDKVPLAKLQAERAETVKRYEDLTRAWINVLPGPSAGETENSLEVLSNSKIKAERLDVAKSLRGGYWKLDKYVRGRTFYDRTGVIGPDGMIDFYSSKGATVGKTVAAATS</sequence>
<feature type="compositionally biased region" description="Basic and acidic residues" evidence="1">
    <location>
        <begin position="70"/>
        <end position="80"/>
    </location>
</feature>
<dbReference type="SUPFAM" id="SSF46938">
    <property type="entry name" value="CRAL/TRIO N-terminal domain"/>
    <property type="match status" value="1"/>
</dbReference>
<dbReference type="Gene3D" id="3.40.525.10">
    <property type="entry name" value="CRAL-TRIO lipid binding domain"/>
    <property type="match status" value="1"/>
</dbReference>
<gene>
    <name evidence="3" type="ORF">L211DRAFT_854759</name>
</gene>
<keyword evidence="4" id="KW-1185">Reference proteome</keyword>
<dbReference type="Pfam" id="PF03765">
    <property type="entry name" value="CRAL_TRIO_N"/>
    <property type="match status" value="1"/>
</dbReference>
<evidence type="ECO:0000313" key="3">
    <source>
        <dbReference type="EMBL" id="RPB29436.1"/>
    </source>
</evidence>
<dbReference type="SMART" id="SM01100">
    <property type="entry name" value="CRAL_TRIO_N"/>
    <property type="match status" value="1"/>
</dbReference>
<evidence type="ECO:0000313" key="4">
    <source>
        <dbReference type="Proteomes" id="UP000267821"/>
    </source>
</evidence>
<dbReference type="Proteomes" id="UP000267821">
    <property type="component" value="Unassembled WGS sequence"/>
</dbReference>
<name>A0A3N4M2P6_9PEZI</name>
<dbReference type="STRING" id="1051890.A0A3N4M2P6"/>
<dbReference type="InParanoid" id="A0A3N4M2P6"/>
<dbReference type="EMBL" id="ML121527">
    <property type="protein sequence ID" value="RPB29436.1"/>
    <property type="molecule type" value="Genomic_DNA"/>
</dbReference>
<dbReference type="InterPro" id="IPR036273">
    <property type="entry name" value="CRAL/TRIO_N_dom_sf"/>
</dbReference>
<dbReference type="AlphaFoldDB" id="A0A3N4M2P6"/>
<dbReference type="FunCoup" id="A0A3N4M2P6">
    <property type="interactions" value="169"/>
</dbReference>
<organism evidence="3 4">
    <name type="scientific">Terfezia boudieri ATCC MYA-4762</name>
    <dbReference type="NCBI Taxonomy" id="1051890"/>
    <lineage>
        <taxon>Eukaryota</taxon>
        <taxon>Fungi</taxon>
        <taxon>Dikarya</taxon>
        <taxon>Ascomycota</taxon>
        <taxon>Pezizomycotina</taxon>
        <taxon>Pezizomycetes</taxon>
        <taxon>Pezizales</taxon>
        <taxon>Pezizaceae</taxon>
        <taxon>Terfezia</taxon>
    </lineage>
</organism>
<protein>
    <submittedName>
        <fullName evidence="3">CRAL/TRIO domain-containing protein</fullName>
    </submittedName>
</protein>
<dbReference type="InterPro" id="IPR001251">
    <property type="entry name" value="CRAL-TRIO_dom"/>
</dbReference>
<dbReference type="PROSITE" id="PS50191">
    <property type="entry name" value="CRAL_TRIO"/>
    <property type="match status" value="1"/>
</dbReference>